<protein>
    <recommendedName>
        <fullName evidence="5">Coiled-coil domain-containing protein</fullName>
    </recommendedName>
</protein>
<keyword evidence="7" id="KW-1185">Reference proteome</keyword>
<dbReference type="GO" id="GO:0003713">
    <property type="term" value="F:transcription coactivator activity"/>
    <property type="evidence" value="ECO:0007669"/>
    <property type="project" value="TreeGrafter"/>
</dbReference>
<comment type="caution">
    <text evidence="6">The sequence shown here is derived from an EMBL/GenBank/DDBJ whole genome shotgun (WGS) entry which is preliminary data.</text>
</comment>
<accession>A0AAN9TME2</accession>
<dbReference type="Proteomes" id="UP001367676">
    <property type="component" value="Unassembled WGS sequence"/>
</dbReference>
<keyword evidence="3" id="KW-0175">Coiled coil</keyword>
<dbReference type="PANTHER" id="PTHR21680">
    <property type="entry name" value="COILED-COIL DOMAIN-CONTAINING PROTEIN 124"/>
    <property type="match status" value="1"/>
</dbReference>
<dbReference type="GO" id="GO:0005634">
    <property type="term" value="C:nucleus"/>
    <property type="evidence" value="ECO:0007669"/>
    <property type="project" value="TreeGrafter"/>
</dbReference>
<evidence type="ECO:0000313" key="7">
    <source>
        <dbReference type="Proteomes" id="UP001367676"/>
    </source>
</evidence>
<name>A0AAN9TME2_9HEMI</name>
<evidence type="ECO:0000256" key="3">
    <source>
        <dbReference type="ARBA" id="ARBA00023054"/>
    </source>
</evidence>
<organism evidence="6 7">
    <name type="scientific">Parthenolecanium corni</name>
    <dbReference type="NCBI Taxonomy" id="536013"/>
    <lineage>
        <taxon>Eukaryota</taxon>
        <taxon>Metazoa</taxon>
        <taxon>Ecdysozoa</taxon>
        <taxon>Arthropoda</taxon>
        <taxon>Hexapoda</taxon>
        <taxon>Insecta</taxon>
        <taxon>Pterygota</taxon>
        <taxon>Neoptera</taxon>
        <taxon>Paraneoptera</taxon>
        <taxon>Hemiptera</taxon>
        <taxon>Sternorrhyncha</taxon>
        <taxon>Coccoidea</taxon>
        <taxon>Coccidae</taxon>
        <taxon>Parthenolecanium</taxon>
    </lineage>
</organism>
<evidence type="ECO:0000256" key="4">
    <source>
        <dbReference type="SAM" id="MobiDB-lite"/>
    </source>
</evidence>
<comment type="subcellular location">
    <subcellularLocation>
        <location evidence="1">Midbody</location>
    </subcellularLocation>
</comment>
<evidence type="ECO:0000256" key="1">
    <source>
        <dbReference type="ARBA" id="ARBA00004214"/>
    </source>
</evidence>
<dbReference type="PANTHER" id="PTHR21680:SF0">
    <property type="entry name" value="COILED-COIL DOMAIN-CONTAINING PROTEIN 124"/>
    <property type="match status" value="1"/>
</dbReference>
<sequence length="206" mass="24011">MPKKFAGENSKAAVARARKDAVRKDQQQKKQQEIEDAYWRDDDKHVTKKLQRKEDKEKKRQEQLEKKQTNKILLESELSSIKSAKPEPTKITRMQIISNIENDKSIKPESKSIPVVTEPPLIENLNRLQIDGEEARTVDEALDLLSSKEKAVDLHPERRLKAAFAAFEANNMERLKKEYPTLRLSQIKQMLRKEWMKSPENPLNNL</sequence>
<dbReference type="Pfam" id="PF06244">
    <property type="entry name" value="Ccdc124"/>
    <property type="match status" value="1"/>
</dbReference>
<feature type="domain" description="Coiled-coil" evidence="5">
    <location>
        <begin position="124"/>
        <end position="204"/>
    </location>
</feature>
<dbReference type="EMBL" id="JBBCAQ010000036">
    <property type="protein sequence ID" value="KAK7575751.1"/>
    <property type="molecule type" value="Genomic_DNA"/>
</dbReference>
<dbReference type="InterPro" id="IPR010422">
    <property type="entry name" value="Ccdc124/Oxs1"/>
</dbReference>
<dbReference type="AlphaFoldDB" id="A0AAN9TME2"/>
<evidence type="ECO:0000256" key="2">
    <source>
        <dbReference type="ARBA" id="ARBA00008296"/>
    </source>
</evidence>
<feature type="compositionally biased region" description="Basic and acidic residues" evidence="4">
    <location>
        <begin position="52"/>
        <end position="68"/>
    </location>
</feature>
<dbReference type="InterPro" id="IPR054414">
    <property type="entry name" value="Ccdc124/Oxs1_C"/>
</dbReference>
<proteinExistence type="inferred from homology"/>
<comment type="similarity">
    <text evidence="2">Belongs to the CCDC124 family.</text>
</comment>
<dbReference type="GO" id="GO:0006366">
    <property type="term" value="P:transcription by RNA polymerase II"/>
    <property type="evidence" value="ECO:0007669"/>
    <property type="project" value="TreeGrafter"/>
</dbReference>
<evidence type="ECO:0000313" key="6">
    <source>
        <dbReference type="EMBL" id="KAK7575751.1"/>
    </source>
</evidence>
<dbReference type="GO" id="GO:0030496">
    <property type="term" value="C:midbody"/>
    <property type="evidence" value="ECO:0007669"/>
    <property type="project" value="UniProtKB-SubCell"/>
</dbReference>
<reference evidence="6 7" key="1">
    <citation type="submission" date="2024-03" db="EMBL/GenBank/DDBJ databases">
        <title>Adaptation during the transition from Ophiocordyceps entomopathogen to insect associate is accompanied by gene loss and intensified selection.</title>
        <authorList>
            <person name="Ward C.M."/>
            <person name="Onetto C.A."/>
            <person name="Borneman A.R."/>
        </authorList>
    </citation>
    <scope>NUCLEOTIDE SEQUENCE [LARGE SCALE GENOMIC DNA]</scope>
    <source>
        <strain evidence="6">AWRI1</strain>
        <tissue evidence="6">Single Adult Female</tissue>
    </source>
</reference>
<evidence type="ECO:0000259" key="5">
    <source>
        <dbReference type="Pfam" id="PF06244"/>
    </source>
</evidence>
<feature type="compositionally biased region" description="Basic and acidic residues" evidence="4">
    <location>
        <begin position="17"/>
        <end position="45"/>
    </location>
</feature>
<gene>
    <name evidence="6" type="ORF">V9T40_012037</name>
</gene>
<feature type="compositionally biased region" description="Low complexity" evidence="4">
    <location>
        <begin position="71"/>
        <end position="83"/>
    </location>
</feature>
<feature type="region of interest" description="Disordered" evidence="4">
    <location>
        <begin position="1"/>
        <end position="90"/>
    </location>
</feature>